<keyword evidence="7" id="KW-1185">Reference proteome</keyword>
<sequence length="210" mass="23134">MNHHRPGPGFPAAGQSTHTTEAAMPSVSEDLLWLLLDDVTGRLLTDRRTTGRALIVAARDDMGGDVEQARSTVASARRLRRSLDALHSAGRVRRCGIRLGGVVPYTVWPTVDPAGKRVVRATLERALFDARPPGDGTRTLIAVLHAVDALWLQCPRWSRRETDYWARQFVAQHEDCGELAESLHALDREALADAFSFGARPLFVPRSGPR</sequence>
<dbReference type="PATRIC" id="fig|1415166.3.peg.3220"/>
<dbReference type="Proteomes" id="UP000019150">
    <property type="component" value="Chromosome"/>
</dbReference>
<reference evidence="6 7" key="1">
    <citation type="journal article" date="2014" name="Appl. Environ. Microbiol.">
        <title>Insights into the Microbial Degradation of Rubber and Gutta-Percha by Analysis of the Complete Genome of Nocardia nova SH22a.</title>
        <authorList>
            <person name="Luo Q."/>
            <person name="Hiessl S."/>
            <person name="Poehlein A."/>
            <person name="Daniel R."/>
            <person name="Steinbuchel A."/>
        </authorList>
    </citation>
    <scope>NUCLEOTIDE SEQUENCE [LARGE SCALE GENOMIC DNA]</scope>
    <source>
        <strain evidence="6">SH22a</strain>
    </source>
</reference>
<dbReference type="InterPro" id="IPR008628">
    <property type="entry name" value="GPP34-like"/>
</dbReference>
<evidence type="ECO:0000256" key="5">
    <source>
        <dbReference type="SAM" id="MobiDB-lite"/>
    </source>
</evidence>
<dbReference type="InterPro" id="IPR038261">
    <property type="entry name" value="GPP34-like_sf"/>
</dbReference>
<protein>
    <submittedName>
        <fullName evidence="6">Uncharacterized protein</fullName>
    </submittedName>
</protein>
<evidence type="ECO:0000313" key="6">
    <source>
        <dbReference type="EMBL" id="AHH17926.1"/>
    </source>
</evidence>
<dbReference type="AlphaFoldDB" id="W5TL35"/>
<gene>
    <name evidence="6" type="ORF">NONO_c31390</name>
</gene>
<organism evidence="6 7">
    <name type="scientific">Nocardia nova SH22a</name>
    <dbReference type="NCBI Taxonomy" id="1415166"/>
    <lineage>
        <taxon>Bacteria</taxon>
        <taxon>Bacillati</taxon>
        <taxon>Actinomycetota</taxon>
        <taxon>Actinomycetes</taxon>
        <taxon>Mycobacteriales</taxon>
        <taxon>Nocardiaceae</taxon>
        <taxon>Nocardia</taxon>
    </lineage>
</organism>
<evidence type="ECO:0000313" key="7">
    <source>
        <dbReference type="Proteomes" id="UP000019150"/>
    </source>
</evidence>
<dbReference type="Gene3D" id="1.10.3630.10">
    <property type="entry name" value="yeast vps74-n-term truncation variant domain like"/>
    <property type="match status" value="1"/>
</dbReference>
<dbReference type="GO" id="GO:0005737">
    <property type="term" value="C:cytoplasm"/>
    <property type="evidence" value="ECO:0007669"/>
    <property type="project" value="UniProtKB-ARBA"/>
</dbReference>
<dbReference type="GO" id="GO:0012505">
    <property type="term" value="C:endomembrane system"/>
    <property type="evidence" value="ECO:0007669"/>
    <property type="project" value="UniProtKB-ARBA"/>
</dbReference>
<evidence type="ECO:0000256" key="4">
    <source>
        <dbReference type="ARBA" id="ARBA00023136"/>
    </source>
</evidence>
<keyword evidence="2" id="KW-0333">Golgi apparatus</keyword>
<evidence type="ECO:0000256" key="3">
    <source>
        <dbReference type="ARBA" id="ARBA00023121"/>
    </source>
</evidence>
<proteinExistence type="predicted"/>
<dbReference type="HOGENOM" id="CLU_1309070_0_0_11"/>
<keyword evidence="3" id="KW-0446">Lipid-binding</keyword>
<dbReference type="KEGG" id="nno:NONO_c31390"/>
<dbReference type="EMBL" id="CP006850">
    <property type="protein sequence ID" value="AHH17926.1"/>
    <property type="molecule type" value="Genomic_DNA"/>
</dbReference>
<comment type="subcellular location">
    <subcellularLocation>
        <location evidence="1">Golgi apparatus membrane</location>
        <topology evidence="1">Peripheral membrane protein</topology>
        <orientation evidence="1">Cytoplasmic side</orientation>
    </subcellularLocation>
</comment>
<accession>W5TL35</accession>
<evidence type="ECO:0000256" key="2">
    <source>
        <dbReference type="ARBA" id="ARBA00023034"/>
    </source>
</evidence>
<feature type="region of interest" description="Disordered" evidence="5">
    <location>
        <begin position="1"/>
        <end position="22"/>
    </location>
</feature>
<evidence type="ECO:0000256" key="1">
    <source>
        <dbReference type="ARBA" id="ARBA00004255"/>
    </source>
</evidence>
<keyword evidence="4" id="KW-0472">Membrane</keyword>
<name>W5TL35_9NOCA</name>
<dbReference type="GO" id="GO:0070273">
    <property type="term" value="F:phosphatidylinositol-4-phosphate binding"/>
    <property type="evidence" value="ECO:0007669"/>
    <property type="project" value="InterPro"/>
</dbReference>
<dbReference type="OrthoDB" id="4962633at2"/>
<dbReference type="Pfam" id="PF05719">
    <property type="entry name" value="GPP34"/>
    <property type="match status" value="1"/>
</dbReference>
<dbReference type="RefSeq" id="WP_081769276.1">
    <property type="nucleotide sequence ID" value="NZ_CP006850.1"/>
</dbReference>